<dbReference type="Pfam" id="PF05593">
    <property type="entry name" value="RHS_repeat"/>
    <property type="match status" value="2"/>
</dbReference>
<dbReference type="PANTHER" id="PTHR32305">
    <property type="match status" value="1"/>
</dbReference>
<dbReference type="NCBIfam" id="TIGR01643">
    <property type="entry name" value="YD_repeat_2x"/>
    <property type="match status" value="3"/>
</dbReference>
<sequence length="2401" mass="268626">MNTKMPTLFCLKNPMAKQSKLHNYLRLTLFSLLSLFSILAYAAAPVIRGDFNVSGGQATYSLPIEVVPGRNGHQPTLAISYASDSPNGYLGMGWNLSGLSSITRCGKNLAKDGLWGGVRLNDNDRYCLDGQRLVAISGKDGGHLTEYRLENNGFSKIVSFKTNYSGHGPSHFKVWKKDGSVYEYGVESSAQAILPNQSHIYKWALSKITDHTKNNHITFKYDKNPSVGSHKIDEISYVGGSVKFDYVDRTDSTTQYLVGSKLTRSQRLSKIYVKNQSAQSVRNYNLNYRQSVATYRSLLTSVQMCSGGGTSKCSNAIKFEWQSKSKPSYYQQNTGMLEPRFFDADRNGYKEIFGKIQNAPREASCERHTPRIAGSGWRIKAPSGHVFDSVGSNFVITGSINSPSIATQGIRWGRWQYGDKEYYCRGDNNMYYLREISGCLSGSYDPKGDGNFEAYCSNETPFDGNGDGKKYKLKDTFENTADFDNDGIDDLFKLDNGTLQYKLSGRAHSIQHIRPHNNASRILLIDINNDGYTDFVSHGNNQFAIYTFNGVGFYNSQNISIDRHDSPSFFDYNSDGYPELLKNNKILRNKFGTISESEVIHTLSENHTIDIKEKDTWFWFSPTQSYVSYPSVSHSDVNGDGWVDLVVGKKDEHKSILKTTPYAQDKIHKITEEGLVYSIGYKPASDTSVHTQKRYFKYPVVNSTPTRYLVSHMNKKPHGYRATTYDYLYEGAKSHRRGLGFLGFDKITVTENSEIKTTTESEFTPRNSAGVITDLRLAGKPTRITVKKNGKIVKDTHFQSYHAVTRKGINGVKYYETSPKVVKVDHYDNNGNRVKTTTTTTKKDKNGFGNVVEKTTNVVGATANSGSFTTKDIFDYVSNGTTQTFQVLSITSTNVPNIDTVFNQFIYGITKYCDTDGKVYVKPNDQFVLIHGDIDVPLILKRMKYFYRFDVSTTSNSQNWSDQQGALVTVSEATFNAAKPRSCGALTYQDFNGDGRKELTSSHLNVTQLSTKSGSEFWQVGAIKKSTQSITDNTSGDVKTTISDFEYTAKGLLRKQTITPTAYQSGGVSGRNLITRYDYDDFGNITSQSVSGSDLGLRTTSTVYDSNQLYIDKVTNAKGHVTDYTYDASGLLTEEIAPNGRKVTYQYDSFGRLIKETHPGTNNFVAYGYLSAGAEECGNLDTETLRCVKTIPNQGGESWVQLDFAGREVRSGVTSFDGRIAYTDTRWDRNGRKTSVTRPYFINDPVFHVEFEYDTLNREILKKEPGATGGQTLWRTNYNAFTTTLTDARGFDHKTTTNVLGHILKKEEAVGKPDYSYQTYTYFPDGKLKSSVDSKGNSTHVEYDNLGYRSKLDDPDLGVWAYKYNAAGELLEKTDANSVTTTYRYDSLGRKVYQKDGSSAASTWVYDGRGKTSLGALTSMSGHGSNSEFYYHANGLLAEKATFIDGEKFSALYGYDDFERLKTEVRPNGLDSSSVNSPINLASATKASNRLALEYLYNDKGYLALIRSPYTYADTKFSHPSYRAEIDQLIKETLNVAKQYLNKAERYAQQKDFFQGKANEYNSKTIGLHHLDSASLQILGSENIFRLKRWCDANGKCYLRPGSWVILHDDVSIPIDITLEGAIYELQQRLGDSRNGVRNYHSSLIDTGLTDSAFKQMGLSPAGDFRVVDYDKNGTLNLMAANDAYGARADSSTQQELVFSAEDLQQAADISNRHYLYYTDLARDLLTLVDKVQALSNVYCEAKHNLVGNSSEAPGSVNCQNKAEEKPNQLTHLKSLYTNSELAEASQSGAYQIYWQRRETDAYGHTLSETLGNGLVNTYYHSASTGKPMMITTHKTGQVLSQRYKEITGKQNAFVGSSDATRWLEYQYDDHNNVTQRYDQSLGIRDFYTYDGLDRVKTNNIVLDNGSSQANVTKNSAFSYDSIGNILSKTGVSGTYEYSSIGAGPHAVTKANGLTYQYDAVGNMVSAKRSNNSTERTLSWTAFNKPSEITRNGKTVSFSYDANHNRYKKVSGSQTTVYIDKTYERVTDVSTGEVQHQHFVYAEGKLIALNSQSENADGSITNKQVRFLHYDALNSVDMITDLYGYVVERRSYDAFGKQRDVTWQVAKRDEKHRYVAQLVLTNRGYTGHEEIEEVGLIHMNGRVYDQTLGRFVSADPIIQAPFVTNSFNRYAYVWNNPLKYIDPTGYIVHLAGGVALGNNGIIVVASNGNQIVSQTKNQDLIGDPSSYQSYGNYGGSSVAENIISSMSKASIQFQVLQAAHAVKVYMSEANDETVEESLDSETEKHESFDDLLDDSIRDENGSERKSRIYTSDEEGSLEKFREVTDKDSEKPIKNGYIARDKKSGDWITWRPSSTGTWGQDGNKVGDGDPTISRKKKGDKKTTKIRFPKDKNRYDNDGDWGR</sequence>
<dbReference type="NCBIfam" id="TIGR03696">
    <property type="entry name" value="Rhs_assc_core"/>
    <property type="match status" value="1"/>
</dbReference>
<dbReference type="Pfam" id="PF03534">
    <property type="entry name" value="SpvB"/>
    <property type="match status" value="1"/>
</dbReference>
<accession>A0AAV2VRX3</accession>
<evidence type="ECO:0000256" key="2">
    <source>
        <dbReference type="ARBA" id="ARBA00022525"/>
    </source>
</evidence>
<keyword evidence="4" id="KW-0843">Virulence</keyword>
<keyword evidence="2" id="KW-0964">Secreted</keyword>
<dbReference type="GO" id="GO:0005737">
    <property type="term" value="C:cytoplasm"/>
    <property type="evidence" value="ECO:0007669"/>
    <property type="project" value="InterPro"/>
</dbReference>
<feature type="compositionally biased region" description="Basic and acidic residues" evidence="5">
    <location>
        <begin position="2386"/>
        <end position="2401"/>
    </location>
</feature>
<evidence type="ECO:0000313" key="6">
    <source>
        <dbReference type="EMBL" id="CCO47456.1"/>
    </source>
</evidence>
<dbReference type="InterPro" id="IPR003284">
    <property type="entry name" value="Sal_SpvB"/>
</dbReference>
<evidence type="ECO:0000256" key="5">
    <source>
        <dbReference type="SAM" id="MobiDB-lite"/>
    </source>
</evidence>
<dbReference type="Gene3D" id="2.180.10.10">
    <property type="entry name" value="RHS repeat-associated core"/>
    <property type="match status" value="2"/>
</dbReference>
<dbReference type="InterPro" id="IPR050708">
    <property type="entry name" value="T6SS_VgrG/RHS"/>
</dbReference>
<comment type="subcellular location">
    <subcellularLocation>
        <location evidence="1">Secreted</location>
    </subcellularLocation>
</comment>
<dbReference type="SUPFAM" id="SSF69318">
    <property type="entry name" value="Integrin alpha N-terminal domain"/>
    <property type="match status" value="2"/>
</dbReference>
<gene>
    <name evidence="6" type="ORF">VIBNISOn1_30151</name>
</gene>
<dbReference type="Proteomes" id="UP000018211">
    <property type="component" value="Unassembled WGS sequence"/>
</dbReference>
<dbReference type="InterPro" id="IPR031325">
    <property type="entry name" value="RHS_repeat"/>
</dbReference>
<feature type="region of interest" description="Disordered" evidence="5">
    <location>
        <begin position="2273"/>
        <end position="2326"/>
    </location>
</feature>
<dbReference type="RefSeq" id="WP_022612266.1">
    <property type="nucleotide sequence ID" value="NZ_LK391965.1"/>
</dbReference>
<dbReference type="GO" id="GO:0007229">
    <property type="term" value="P:integrin-mediated signaling pathway"/>
    <property type="evidence" value="ECO:0007669"/>
    <property type="project" value="UniProtKB-KW"/>
</dbReference>
<dbReference type="InterPro" id="IPR028994">
    <property type="entry name" value="Integrin_alpha_N"/>
</dbReference>
<dbReference type="InterPro" id="IPR022385">
    <property type="entry name" value="Rhs_assc_core"/>
</dbReference>
<dbReference type="InterPro" id="IPR013517">
    <property type="entry name" value="FG-GAP"/>
</dbReference>
<feature type="compositionally biased region" description="Basic and acidic residues" evidence="5">
    <location>
        <begin position="2281"/>
        <end position="2306"/>
    </location>
</feature>
<evidence type="ECO:0000256" key="4">
    <source>
        <dbReference type="ARBA" id="ARBA00023026"/>
    </source>
</evidence>
<dbReference type="GO" id="GO:0005576">
    <property type="term" value="C:extracellular region"/>
    <property type="evidence" value="ECO:0007669"/>
    <property type="project" value="UniProtKB-SubCell"/>
</dbReference>
<proteinExistence type="predicted"/>
<keyword evidence="6" id="KW-0401">Integrin</keyword>
<comment type="caution">
    <text evidence="6">The sequence shown here is derived from an EMBL/GenBank/DDBJ whole genome shotgun (WGS) entry which is preliminary data.</text>
</comment>
<dbReference type="EMBL" id="CAOF01000120">
    <property type="protein sequence ID" value="CCO47456.1"/>
    <property type="molecule type" value="Genomic_DNA"/>
</dbReference>
<reference evidence="6 7" key="1">
    <citation type="journal article" date="2013" name="ISME J.">
        <title>Comparative genomics of pathogenic lineages of Vibrio nigripulchritudo identifies virulence-associated traits.</title>
        <authorList>
            <person name="Goudenege D."/>
            <person name="Labreuche Y."/>
            <person name="Krin E."/>
            <person name="Ansquer D."/>
            <person name="Mangenot S."/>
            <person name="Calteau A."/>
            <person name="Medigue C."/>
            <person name="Mazel D."/>
            <person name="Polz M.F."/>
            <person name="Le Roux F."/>
        </authorList>
    </citation>
    <scope>NUCLEOTIDE SEQUENCE [LARGE SCALE GENOMIC DNA]</scope>
    <source>
        <strain evidence="6 7">SOn1</strain>
    </source>
</reference>
<evidence type="ECO:0000256" key="1">
    <source>
        <dbReference type="ARBA" id="ARBA00004613"/>
    </source>
</evidence>
<evidence type="ECO:0000256" key="3">
    <source>
        <dbReference type="ARBA" id="ARBA00022729"/>
    </source>
</evidence>
<feature type="region of interest" description="Disordered" evidence="5">
    <location>
        <begin position="2347"/>
        <end position="2401"/>
    </location>
</feature>
<dbReference type="InterPro" id="IPR006530">
    <property type="entry name" value="YD"/>
</dbReference>
<feature type="compositionally biased region" description="Basic and acidic residues" evidence="5">
    <location>
        <begin position="2316"/>
        <end position="2326"/>
    </location>
</feature>
<keyword evidence="3" id="KW-0732">Signal</keyword>
<evidence type="ECO:0000313" key="7">
    <source>
        <dbReference type="Proteomes" id="UP000018211"/>
    </source>
</evidence>
<dbReference type="PANTHER" id="PTHR32305:SF15">
    <property type="entry name" value="PROTEIN RHSA-RELATED"/>
    <property type="match status" value="1"/>
</dbReference>
<dbReference type="Pfam" id="PF13517">
    <property type="entry name" value="FG-GAP_3"/>
    <property type="match status" value="1"/>
</dbReference>
<protein>
    <submittedName>
        <fullName evidence="6">Rhs family protein fused with Integrin alpha N-terminal domain</fullName>
    </submittedName>
</protein>
<name>A0AAV2VRX3_9VIBR</name>
<dbReference type="Gene3D" id="3.90.930.1">
    <property type="match status" value="1"/>
</dbReference>
<feature type="compositionally biased region" description="Polar residues" evidence="5">
    <location>
        <begin position="2350"/>
        <end position="2359"/>
    </location>
</feature>
<feature type="compositionally biased region" description="Basic residues" evidence="5">
    <location>
        <begin position="2372"/>
        <end position="2385"/>
    </location>
</feature>
<organism evidence="6 7">
    <name type="scientific">Vibrio nigripulchritudo SOn1</name>
    <dbReference type="NCBI Taxonomy" id="1238450"/>
    <lineage>
        <taxon>Bacteria</taxon>
        <taxon>Pseudomonadati</taxon>
        <taxon>Pseudomonadota</taxon>
        <taxon>Gammaproteobacteria</taxon>
        <taxon>Vibrionales</taxon>
        <taxon>Vibrionaceae</taxon>
        <taxon>Vibrio</taxon>
    </lineage>
</organism>